<evidence type="ECO:0000313" key="2">
    <source>
        <dbReference type="EMBL" id="PNR62727.1"/>
    </source>
</evidence>
<dbReference type="GeneID" id="112288296"/>
<sequence>MSLGSVRFMGIGSLKEGNRAGQHGVRYPQAKPDGSPEKAESDAREQFLEKAKAESGTVEPRQSIGETTTELKFGVKDGKNTEESIHNASEELFRQSDINAKSDKPTMNEDNREYSEHQNSNPEVLSEEGAREDPNGRNATSQSLLDGANKVELRGQENESVLGIGGKDAGGSSTDESTAAGERARENIDQTRSEMRGGKARSPQSGVIVGNVASAGANALENEGDIPQFSKEQEETGAETLDIACSLQDFMSVFGTQTC</sequence>
<dbReference type="EnsemblPlants" id="Pp3c1_25100V3.3">
    <property type="protein sequence ID" value="Pp3c1_25100V3.3"/>
    <property type="gene ID" value="Pp3c1_25100"/>
</dbReference>
<dbReference type="PaxDb" id="3218-PP1S59_34V6.1"/>
<accession>A0A2K1L9M3</accession>
<feature type="compositionally biased region" description="Basic and acidic residues" evidence="1">
    <location>
        <begin position="34"/>
        <end position="53"/>
    </location>
</feature>
<organism evidence="2">
    <name type="scientific">Physcomitrium patens</name>
    <name type="common">Spreading-leaved earth moss</name>
    <name type="synonym">Physcomitrella patens</name>
    <dbReference type="NCBI Taxonomy" id="3218"/>
    <lineage>
        <taxon>Eukaryota</taxon>
        <taxon>Viridiplantae</taxon>
        <taxon>Streptophyta</taxon>
        <taxon>Embryophyta</taxon>
        <taxon>Bryophyta</taxon>
        <taxon>Bryophytina</taxon>
        <taxon>Bryopsida</taxon>
        <taxon>Funariidae</taxon>
        <taxon>Funariales</taxon>
        <taxon>Funariaceae</taxon>
        <taxon>Physcomitrium</taxon>
    </lineage>
</organism>
<keyword evidence="4" id="KW-1185">Reference proteome</keyword>
<evidence type="ECO:0000256" key="1">
    <source>
        <dbReference type="SAM" id="MobiDB-lite"/>
    </source>
</evidence>
<evidence type="ECO:0000313" key="4">
    <source>
        <dbReference type="Proteomes" id="UP000006727"/>
    </source>
</evidence>
<dbReference type="OrthoDB" id="1937822at2759"/>
<reference evidence="2 4" key="2">
    <citation type="journal article" date="2018" name="Plant J.">
        <title>The Physcomitrella patens chromosome-scale assembly reveals moss genome structure and evolution.</title>
        <authorList>
            <person name="Lang D."/>
            <person name="Ullrich K.K."/>
            <person name="Murat F."/>
            <person name="Fuchs J."/>
            <person name="Jenkins J."/>
            <person name="Haas F.B."/>
            <person name="Piednoel M."/>
            <person name="Gundlach H."/>
            <person name="Van Bel M."/>
            <person name="Meyberg R."/>
            <person name="Vives C."/>
            <person name="Morata J."/>
            <person name="Symeonidi A."/>
            <person name="Hiss M."/>
            <person name="Muchero W."/>
            <person name="Kamisugi Y."/>
            <person name="Saleh O."/>
            <person name="Blanc G."/>
            <person name="Decker E.L."/>
            <person name="van Gessel N."/>
            <person name="Grimwood J."/>
            <person name="Hayes R.D."/>
            <person name="Graham S.W."/>
            <person name="Gunter L.E."/>
            <person name="McDaniel S.F."/>
            <person name="Hoernstein S.N.W."/>
            <person name="Larsson A."/>
            <person name="Li F.W."/>
            <person name="Perroud P.F."/>
            <person name="Phillips J."/>
            <person name="Ranjan P."/>
            <person name="Rokshar D.S."/>
            <person name="Rothfels C.J."/>
            <person name="Schneider L."/>
            <person name="Shu S."/>
            <person name="Stevenson D.W."/>
            <person name="Thummler F."/>
            <person name="Tillich M."/>
            <person name="Villarreal Aguilar J.C."/>
            <person name="Widiez T."/>
            <person name="Wong G.K."/>
            <person name="Wymore A."/>
            <person name="Zhang Y."/>
            <person name="Zimmer A.D."/>
            <person name="Quatrano R.S."/>
            <person name="Mayer K.F.X."/>
            <person name="Goodstein D."/>
            <person name="Casacuberta J.M."/>
            <person name="Vandepoele K."/>
            <person name="Reski R."/>
            <person name="Cuming A.C."/>
            <person name="Tuskan G.A."/>
            <person name="Maumus F."/>
            <person name="Salse J."/>
            <person name="Schmutz J."/>
            <person name="Rensing S.A."/>
        </authorList>
    </citation>
    <scope>NUCLEOTIDE SEQUENCE [LARGE SCALE GENOMIC DNA]</scope>
    <source>
        <strain evidence="3 4">cv. Gransden 2004</strain>
    </source>
</reference>
<gene>
    <name evidence="3" type="primary">LOC112288296</name>
    <name evidence="2" type="ORF">PHYPA_001151</name>
</gene>
<dbReference type="Gramene" id="Pp3c1_25100V3.3">
    <property type="protein sequence ID" value="Pp3c1_25100V3.3"/>
    <property type="gene ID" value="Pp3c1_25100"/>
</dbReference>
<reference evidence="3" key="3">
    <citation type="submission" date="2020-12" db="UniProtKB">
        <authorList>
            <consortium name="EnsemblPlants"/>
        </authorList>
    </citation>
    <scope>IDENTIFICATION</scope>
</reference>
<dbReference type="EnsemblPlants" id="Pp3c1_25100V3.1">
    <property type="protein sequence ID" value="Pp3c1_25100V3.1"/>
    <property type="gene ID" value="Pp3c1_25100"/>
</dbReference>
<reference evidence="2 4" key="1">
    <citation type="journal article" date="2008" name="Science">
        <title>The Physcomitrella genome reveals evolutionary insights into the conquest of land by plants.</title>
        <authorList>
            <person name="Rensing S."/>
            <person name="Lang D."/>
            <person name="Zimmer A."/>
            <person name="Terry A."/>
            <person name="Salamov A."/>
            <person name="Shapiro H."/>
            <person name="Nishiyama T."/>
            <person name="Perroud P.-F."/>
            <person name="Lindquist E."/>
            <person name="Kamisugi Y."/>
            <person name="Tanahashi T."/>
            <person name="Sakakibara K."/>
            <person name="Fujita T."/>
            <person name="Oishi K."/>
            <person name="Shin-I T."/>
            <person name="Kuroki Y."/>
            <person name="Toyoda A."/>
            <person name="Suzuki Y."/>
            <person name="Hashimoto A."/>
            <person name="Yamaguchi K."/>
            <person name="Sugano A."/>
            <person name="Kohara Y."/>
            <person name="Fujiyama A."/>
            <person name="Anterola A."/>
            <person name="Aoki S."/>
            <person name="Ashton N."/>
            <person name="Barbazuk W.B."/>
            <person name="Barker E."/>
            <person name="Bennetzen J."/>
            <person name="Bezanilla M."/>
            <person name="Blankenship R."/>
            <person name="Cho S.H."/>
            <person name="Dutcher S."/>
            <person name="Estelle M."/>
            <person name="Fawcett J.A."/>
            <person name="Gundlach H."/>
            <person name="Hanada K."/>
            <person name="Heyl A."/>
            <person name="Hicks K.A."/>
            <person name="Hugh J."/>
            <person name="Lohr M."/>
            <person name="Mayer K."/>
            <person name="Melkozernov A."/>
            <person name="Murata T."/>
            <person name="Nelson D."/>
            <person name="Pils B."/>
            <person name="Prigge M."/>
            <person name="Reiss B."/>
            <person name="Renner T."/>
            <person name="Rombauts S."/>
            <person name="Rushton P."/>
            <person name="Sanderfoot A."/>
            <person name="Schween G."/>
            <person name="Shiu S.-H."/>
            <person name="Stueber K."/>
            <person name="Theodoulou F.L."/>
            <person name="Tu H."/>
            <person name="Van de Peer Y."/>
            <person name="Verrier P.J."/>
            <person name="Waters E."/>
            <person name="Wood A."/>
            <person name="Yang L."/>
            <person name="Cove D."/>
            <person name="Cuming A."/>
            <person name="Hasebe M."/>
            <person name="Lucas S."/>
            <person name="Mishler D.B."/>
            <person name="Reski R."/>
            <person name="Grigoriev I."/>
            <person name="Quatrano R.S."/>
            <person name="Boore J.L."/>
        </authorList>
    </citation>
    <scope>NUCLEOTIDE SEQUENCE [LARGE SCALE GENOMIC DNA]</scope>
    <source>
        <strain evidence="3 4">cv. Gransden 2004</strain>
    </source>
</reference>
<dbReference type="AlphaFoldDB" id="A0A2K1L9M3"/>
<feature type="compositionally biased region" description="Basic and acidic residues" evidence="1">
    <location>
        <begin position="182"/>
        <end position="197"/>
    </location>
</feature>
<protein>
    <submittedName>
        <fullName evidence="2 3">Uncharacterized protein</fullName>
    </submittedName>
</protein>
<dbReference type="Proteomes" id="UP000006727">
    <property type="component" value="Chromosome 1"/>
</dbReference>
<dbReference type="RefSeq" id="XP_024388127.1">
    <property type="nucleotide sequence ID" value="XM_024532359.2"/>
</dbReference>
<dbReference type="Gramene" id="Pp3c1_25100V3.1">
    <property type="protein sequence ID" value="Pp3c1_25100V3.1"/>
    <property type="gene ID" value="Pp3c1_25100"/>
</dbReference>
<feature type="compositionally biased region" description="Basic and acidic residues" evidence="1">
    <location>
        <begin position="73"/>
        <end position="116"/>
    </location>
</feature>
<evidence type="ECO:0000313" key="3">
    <source>
        <dbReference type="EnsemblPlants" id="Pp3c1_25100V3.1"/>
    </source>
</evidence>
<proteinExistence type="predicted"/>
<dbReference type="EMBL" id="ABEU02000001">
    <property type="protein sequence ID" value="PNR62727.1"/>
    <property type="molecule type" value="Genomic_DNA"/>
</dbReference>
<feature type="region of interest" description="Disordered" evidence="1">
    <location>
        <begin position="1"/>
        <end position="207"/>
    </location>
</feature>
<dbReference type="EnsemblPlants" id="Pp3c1_25100V3.2">
    <property type="protein sequence ID" value="Pp3c1_25100V3.2"/>
    <property type="gene ID" value="Pp3c1_25100"/>
</dbReference>
<dbReference type="Gramene" id="Pp3c1_25100V3.2">
    <property type="protein sequence ID" value="Pp3c1_25100V3.2"/>
    <property type="gene ID" value="Pp3c1_25100"/>
</dbReference>
<name>A0A2K1L9M3_PHYPA</name>